<feature type="domain" description="ABC transmembrane type-1" evidence="11">
    <location>
        <begin position="36"/>
        <end position="337"/>
    </location>
</feature>
<protein>
    <submittedName>
        <fullName evidence="12">ABC transporter ATP-binding protein/permease</fullName>
    </submittedName>
</protein>
<sequence>MLRALSQFWRLLKLCISGPRGKMGIAFFVAIVVLDFVGIATSIRLVHWNGDFYGALEAMNGSEAIRQVGVFFLIVAANVCIHLIGLYLRKMLQMRWRRTLTQGALDIWLNNRAYWHLANSADSMSNPQSQPVDNPDQRIADDCKFFIEKVLSEALDLIGRVAGLFSYIVLLWSLASFPLSLAFIGLPWDVPNYMVWAAFLYVALCSLLVHFLGYPLKGLLVEQQRREANFRFALARLRLNYDEVAMSAGERAERGVFNSRFDAIIANWRRLINRDLILSCFTFPYSSTVLRVPLFVALPGYLAGHVAFGGLMSLSMAFSNVVTSLSWFVFSYRDLSDLVAASSRLDDFLEAAKAAGRTGRRIAQHDSSDGVLGLKGLALETPQGTVMLNIPDFAITRGEAVWLSGASGLGKTTLIKTLAGLWPHGSGEVFTPSASMIVLPQRPYFPIGDIHDALAYPRDKQDFGAEDLDIALAKVGLGELADVEFGRSDTMAAHGLSGGEQQRLALGRLLVHRPQWALLDEPTSGLDIAAETELLCILRRELPDTTFIIVAHRPPQGLGSLRHITLDPGASPASLLHPDLQPA</sequence>
<feature type="transmembrane region" description="Helical" evidence="9">
    <location>
        <begin position="164"/>
        <end position="188"/>
    </location>
</feature>
<evidence type="ECO:0000256" key="2">
    <source>
        <dbReference type="ARBA" id="ARBA00005417"/>
    </source>
</evidence>
<feature type="transmembrane region" description="Helical" evidence="9">
    <location>
        <begin position="308"/>
        <end position="330"/>
    </location>
</feature>
<dbReference type="PROSITE" id="PS00211">
    <property type="entry name" value="ABC_TRANSPORTER_1"/>
    <property type="match status" value="1"/>
</dbReference>
<dbReference type="PROSITE" id="PS50929">
    <property type="entry name" value="ABC_TM1F"/>
    <property type="match status" value="1"/>
</dbReference>
<keyword evidence="12" id="KW-0614">Plasmid</keyword>
<organism evidence="12 13">
    <name type="scientific">Devosia neptuniae</name>
    <dbReference type="NCBI Taxonomy" id="191302"/>
    <lineage>
        <taxon>Bacteria</taxon>
        <taxon>Pseudomonadati</taxon>
        <taxon>Pseudomonadota</taxon>
        <taxon>Alphaproteobacteria</taxon>
        <taxon>Hyphomicrobiales</taxon>
        <taxon>Devosiaceae</taxon>
        <taxon>Devosia</taxon>
    </lineage>
</organism>
<evidence type="ECO:0000313" key="12">
    <source>
        <dbReference type="EMBL" id="UXN68151.1"/>
    </source>
</evidence>
<dbReference type="SUPFAM" id="SSF90123">
    <property type="entry name" value="ABC transporter transmembrane region"/>
    <property type="match status" value="1"/>
</dbReference>
<evidence type="ECO:0000256" key="3">
    <source>
        <dbReference type="ARBA" id="ARBA00022448"/>
    </source>
</evidence>
<dbReference type="InterPro" id="IPR036640">
    <property type="entry name" value="ABC1_TM_sf"/>
</dbReference>
<feature type="transmembrane region" description="Helical" evidence="9">
    <location>
        <begin position="194"/>
        <end position="216"/>
    </location>
</feature>
<keyword evidence="13" id="KW-1185">Reference proteome</keyword>
<evidence type="ECO:0000256" key="6">
    <source>
        <dbReference type="ARBA" id="ARBA00022840"/>
    </source>
</evidence>
<dbReference type="InterPro" id="IPR050835">
    <property type="entry name" value="ABC_transporter_sub-D"/>
</dbReference>
<dbReference type="Gene3D" id="1.20.1560.10">
    <property type="entry name" value="ABC transporter type 1, transmembrane domain"/>
    <property type="match status" value="1"/>
</dbReference>
<evidence type="ECO:0000256" key="8">
    <source>
        <dbReference type="ARBA" id="ARBA00023136"/>
    </source>
</evidence>
<keyword evidence="4 9" id="KW-0812">Transmembrane</keyword>
<dbReference type="PANTHER" id="PTHR11384:SF59">
    <property type="entry name" value="LYSOSOMAL COBALAMIN TRANSPORTER ABCD4"/>
    <property type="match status" value="1"/>
</dbReference>
<comment type="similarity">
    <text evidence="2">Belongs to the ABC transporter superfamily.</text>
</comment>
<reference evidence="12 13" key="1">
    <citation type="submission" date="2022-09" db="EMBL/GenBank/DDBJ databases">
        <title>Interaction between co-microsymbionts with complementary sets of symbiotic genes in legume-rhizobium systems.</title>
        <authorList>
            <person name="Safronova V."/>
            <person name="Sazanova A."/>
            <person name="Afonin A."/>
            <person name="Chirak E."/>
        </authorList>
    </citation>
    <scope>NUCLEOTIDE SEQUENCE [LARGE SCALE GENOMIC DNA]</scope>
    <source>
        <strain evidence="12 13">A18/4-1</strain>
        <plasmid evidence="12 13">p_unnamed1</plasmid>
    </source>
</reference>
<dbReference type="Proteomes" id="UP001061862">
    <property type="component" value="Plasmid p_unnamed1"/>
</dbReference>
<keyword evidence="5" id="KW-0547">Nucleotide-binding</keyword>
<dbReference type="Pfam" id="PF06472">
    <property type="entry name" value="ABC_membrane_2"/>
    <property type="match status" value="1"/>
</dbReference>
<dbReference type="SUPFAM" id="SSF52540">
    <property type="entry name" value="P-loop containing nucleoside triphosphate hydrolases"/>
    <property type="match status" value="1"/>
</dbReference>
<evidence type="ECO:0000313" key="13">
    <source>
        <dbReference type="Proteomes" id="UP001061862"/>
    </source>
</evidence>
<evidence type="ECO:0000256" key="9">
    <source>
        <dbReference type="SAM" id="Phobius"/>
    </source>
</evidence>
<gene>
    <name evidence="12" type="ORF">N8A98_01170</name>
</gene>
<dbReference type="InterPro" id="IPR011527">
    <property type="entry name" value="ABC1_TM_dom"/>
</dbReference>
<evidence type="ECO:0000259" key="10">
    <source>
        <dbReference type="PROSITE" id="PS50893"/>
    </source>
</evidence>
<keyword evidence="3" id="KW-0813">Transport</keyword>
<name>A0ABY6CA57_9HYPH</name>
<dbReference type="RefSeq" id="WP_262165845.1">
    <property type="nucleotide sequence ID" value="NZ_CP104964.1"/>
</dbReference>
<keyword evidence="7 9" id="KW-1133">Transmembrane helix</keyword>
<feature type="domain" description="ABC transporter" evidence="10">
    <location>
        <begin position="372"/>
        <end position="577"/>
    </location>
</feature>
<dbReference type="InterPro" id="IPR017871">
    <property type="entry name" value="ABC_transporter-like_CS"/>
</dbReference>
<evidence type="ECO:0000256" key="5">
    <source>
        <dbReference type="ARBA" id="ARBA00022741"/>
    </source>
</evidence>
<accession>A0ABY6CA57</accession>
<dbReference type="Pfam" id="PF00005">
    <property type="entry name" value="ABC_tran"/>
    <property type="match status" value="1"/>
</dbReference>
<feature type="transmembrane region" description="Helical" evidence="9">
    <location>
        <begin position="276"/>
        <end position="302"/>
    </location>
</feature>
<dbReference type="InterPro" id="IPR027417">
    <property type="entry name" value="P-loop_NTPase"/>
</dbReference>
<evidence type="ECO:0000256" key="4">
    <source>
        <dbReference type="ARBA" id="ARBA00022692"/>
    </source>
</evidence>
<evidence type="ECO:0000259" key="11">
    <source>
        <dbReference type="PROSITE" id="PS50929"/>
    </source>
</evidence>
<dbReference type="InterPro" id="IPR003593">
    <property type="entry name" value="AAA+_ATPase"/>
</dbReference>
<keyword evidence="6 12" id="KW-0067">ATP-binding</keyword>
<dbReference type="EMBL" id="CP104964">
    <property type="protein sequence ID" value="UXN68151.1"/>
    <property type="molecule type" value="Genomic_DNA"/>
</dbReference>
<proteinExistence type="inferred from homology"/>
<evidence type="ECO:0000256" key="7">
    <source>
        <dbReference type="ARBA" id="ARBA00022989"/>
    </source>
</evidence>
<dbReference type="PROSITE" id="PS50893">
    <property type="entry name" value="ABC_TRANSPORTER_2"/>
    <property type="match status" value="1"/>
</dbReference>
<feature type="transmembrane region" description="Helical" evidence="9">
    <location>
        <begin position="65"/>
        <end position="88"/>
    </location>
</feature>
<evidence type="ECO:0000256" key="1">
    <source>
        <dbReference type="ARBA" id="ARBA00004651"/>
    </source>
</evidence>
<comment type="subcellular location">
    <subcellularLocation>
        <location evidence="1">Cell membrane</location>
        <topology evidence="1">Multi-pass membrane protein</topology>
    </subcellularLocation>
</comment>
<dbReference type="PANTHER" id="PTHR11384">
    <property type="entry name" value="ATP-BINDING CASSETTE, SUB-FAMILY D MEMBER"/>
    <property type="match status" value="1"/>
</dbReference>
<geneLocation type="plasmid" evidence="12 13">
    <name>p_unnamed1</name>
</geneLocation>
<dbReference type="Gene3D" id="3.40.50.300">
    <property type="entry name" value="P-loop containing nucleotide triphosphate hydrolases"/>
    <property type="match status" value="1"/>
</dbReference>
<dbReference type="InterPro" id="IPR003439">
    <property type="entry name" value="ABC_transporter-like_ATP-bd"/>
</dbReference>
<keyword evidence="8 9" id="KW-0472">Membrane</keyword>
<dbReference type="SMART" id="SM00382">
    <property type="entry name" value="AAA"/>
    <property type="match status" value="1"/>
</dbReference>
<feature type="transmembrane region" description="Helical" evidence="9">
    <location>
        <begin position="21"/>
        <end position="45"/>
    </location>
</feature>
<dbReference type="GO" id="GO:0005524">
    <property type="term" value="F:ATP binding"/>
    <property type="evidence" value="ECO:0007669"/>
    <property type="project" value="UniProtKB-KW"/>
</dbReference>